<proteinExistence type="predicted"/>
<dbReference type="Pfam" id="PF20182">
    <property type="entry name" value="DUF6545"/>
    <property type="match status" value="1"/>
</dbReference>
<feature type="transmembrane region" description="Helical" evidence="1">
    <location>
        <begin position="6"/>
        <end position="21"/>
    </location>
</feature>
<keyword evidence="1" id="KW-0472">Membrane</keyword>
<keyword evidence="4" id="KW-1185">Reference proteome</keyword>
<evidence type="ECO:0000313" key="4">
    <source>
        <dbReference type="Proteomes" id="UP001519363"/>
    </source>
</evidence>
<feature type="transmembrane region" description="Helical" evidence="1">
    <location>
        <begin position="214"/>
        <end position="233"/>
    </location>
</feature>
<feature type="domain" description="DUF6545" evidence="2">
    <location>
        <begin position="238"/>
        <end position="363"/>
    </location>
</feature>
<comment type="caution">
    <text evidence="3">The sequence shown here is derived from an EMBL/GenBank/DDBJ whole genome shotgun (WGS) entry which is preliminary data.</text>
</comment>
<feature type="transmembrane region" description="Helical" evidence="1">
    <location>
        <begin position="173"/>
        <end position="194"/>
    </location>
</feature>
<dbReference type="Proteomes" id="UP001519363">
    <property type="component" value="Unassembled WGS sequence"/>
</dbReference>
<dbReference type="NCBIfam" id="NF042915">
    <property type="entry name" value="MAB_1171c_fam"/>
    <property type="match status" value="1"/>
</dbReference>
<feature type="transmembrane region" description="Helical" evidence="1">
    <location>
        <begin position="98"/>
        <end position="119"/>
    </location>
</feature>
<reference evidence="3 4" key="1">
    <citation type="submission" date="2021-03" db="EMBL/GenBank/DDBJ databases">
        <title>Sequencing the genomes of 1000 actinobacteria strains.</title>
        <authorList>
            <person name="Klenk H.-P."/>
        </authorList>
    </citation>
    <scope>NUCLEOTIDE SEQUENCE [LARGE SCALE GENOMIC DNA]</scope>
    <source>
        <strain evidence="3 4">DSM 44580</strain>
    </source>
</reference>
<feature type="transmembrane region" description="Helical" evidence="1">
    <location>
        <begin position="33"/>
        <end position="53"/>
    </location>
</feature>
<dbReference type="InterPro" id="IPR046675">
    <property type="entry name" value="DUF6545"/>
</dbReference>
<sequence>MTSYVMAGLLLLISLGKLVAARRHPLSPGMGCLLGFFLSFAVSLLFSADLTWYALVTYTTPELLLAARLVSNMLQMLAVHFLLRLARTISTPGAPTRLWPLLLCWVLMVLCLVDVFLNLEPPGSTSLVWRPGAIAYQLVLVGYALGCLVVFTSVVHRHARRCPPGSFRTGLRLIVAAAVLTTVWGVWAGLPTLWEAATGLSFAVLLPRAQVPGVAAVLLWVAGAVLTTWKGVLERPARWLAARCGERAVTPLWSALVAALPEIALATPAHRQGVEFRLYRKLIEIQDGLLALRGHTPPEVGDWLREAGPVAESAPERLAAAAAAALVVRGTGRSWPQPSAPAAGAPSIEAETAWLSAVSAAFTGSPVVDEVRRRAVATYVTGGKAPQTL</sequence>
<keyword evidence="1" id="KW-1133">Transmembrane helix</keyword>
<dbReference type="InterPro" id="IPR050039">
    <property type="entry name" value="MAB_1171c-like"/>
</dbReference>
<organism evidence="3 4">
    <name type="scientific">Crossiella equi</name>
    <dbReference type="NCBI Taxonomy" id="130796"/>
    <lineage>
        <taxon>Bacteria</taxon>
        <taxon>Bacillati</taxon>
        <taxon>Actinomycetota</taxon>
        <taxon>Actinomycetes</taxon>
        <taxon>Pseudonocardiales</taxon>
        <taxon>Pseudonocardiaceae</taxon>
        <taxon>Crossiella</taxon>
    </lineage>
</organism>
<evidence type="ECO:0000313" key="3">
    <source>
        <dbReference type="EMBL" id="MBP2476721.1"/>
    </source>
</evidence>
<name>A0ABS5AJY7_9PSEU</name>
<feature type="transmembrane region" description="Helical" evidence="1">
    <location>
        <begin position="134"/>
        <end position="152"/>
    </location>
</feature>
<feature type="transmembrane region" description="Helical" evidence="1">
    <location>
        <begin position="65"/>
        <end position="86"/>
    </location>
</feature>
<dbReference type="RefSeq" id="WP_143342741.1">
    <property type="nucleotide sequence ID" value="NZ_JAGIOO010000001.1"/>
</dbReference>
<keyword evidence="1" id="KW-0812">Transmembrane</keyword>
<protein>
    <recommendedName>
        <fullName evidence="2">DUF6545 domain-containing protein</fullName>
    </recommendedName>
</protein>
<dbReference type="EMBL" id="JAGIOO010000001">
    <property type="protein sequence ID" value="MBP2476721.1"/>
    <property type="molecule type" value="Genomic_DNA"/>
</dbReference>
<evidence type="ECO:0000259" key="2">
    <source>
        <dbReference type="Pfam" id="PF20182"/>
    </source>
</evidence>
<evidence type="ECO:0000256" key="1">
    <source>
        <dbReference type="SAM" id="Phobius"/>
    </source>
</evidence>
<accession>A0ABS5AJY7</accession>
<gene>
    <name evidence="3" type="ORF">JOF53_005593</name>
</gene>